<accession>A0A5K7WZA7</accession>
<name>A0A5K7WZA7_9BACL</name>
<sequence length="71" mass="8372">MRSFNPPRTRVDHLNYPLYFEAHIFVEPHFFNPTDDRAMWGSRQISKSSFAPNTVLNHQPCARTDISVSHW</sequence>
<evidence type="ECO:0000313" key="1">
    <source>
        <dbReference type="EMBL" id="BBN99955.1"/>
    </source>
</evidence>
<protein>
    <submittedName>
        <fullName evidence="1">Uncharacterized protein</fullName>
    </submittedName>
</protein>
<reference evidence="1 2" key="1">
    <citation type="submission" date="2019-09" db="EMBL/GenBank/DDBJ databases">
        <title>Complete genome sequence of Sporolactobacillus terrae 70-3.</title>
        <authorList>
            <person name="Tanaka N."/>
            <person name="Shiwa Y."/>
            <person name="Fujita N."/>
            <person name="Tanasupawat S."/>
        </authorList>
    </citation>
    <scope>NUCLEOTIDE SEQUENCE [LARGE SCALE GENOMIC DNA]</scope>
    <source>
        <strain evidence="1 2">70-3</strain>
    </source>
</reference>
<dbReference type="Proteomes" id="UP000326951">
    <property type="component" value="Chromosome"/>
</dbReference>
<dbReference type="EMBL" id="AP021853">
    <property type="protein sequence ID" value="BBN99955.1"/>
    <property type="molecule type" value="Genomic_DNA"/>
</dbReference>
<dbReference type="AlphaFoldDB" id="A0A5K7WZA7"/>
<proteinExistence type="predicted"/>
<organism evidence="1 2">
    <name type="scientific">Sporolactobacillus terrae</name>
    <dbReference type="NCBI Taxonomy" id="269673"/>
    <lineage>
        <taxon>Bacteria</taxon>
        <taxon>Bacillati</taxon>
        <taxon>Bacillota</taxon>
        <taxon>Bacilli</taxon>
        <taxon>Bacillales</taxon>
        <taxon>Sporolactobacillaceae</taxon>
        <taxon>Sporolactobacillus</taxon>
    </lineage>
</organism>
<gene>
    <name evidence="1" type="ORF">St703_26600</name>
</gene>
<evidence type="ECO:0000313" key="2">
    <source>
        <dbReference type="Proteomes" id="UP000326951"/>
    </source>
</evidence>